<name>A0A934X3N4_9MICO</name>
<organism evidence="3 5">
    <name type="scientific">Candidatus Phosphoribacter hodrii</name>
    <dbReference type="NCBI Taxonomy" id="2953743"/>
    <lineage>
        <taxon>Bacteria</taxon>
        <taxon>Bacillati</taxon>
        <taxon>Actinomycetota</taxon>
        <taxon>Actinomycetes</taxon>
        <taxon>Micrococcales</taxon>
        <taxon>Dermatophilaceae</taxon>
        <taxon>Candidatus Phosphoribacter</taxon>
    </lineage>
</organism>
<evidence type="ECO:0000256" key="1">
    <source>
        <dbReference type="ARBA" id="ARBA00022801"/>
    </source>
</evidence>
<dbReference type="GO" id="GO:0016787">
    <property type="term" value="F:hydrolase activity"/>
    <property type="evidence" value="ECO:0007669"/>
    <property type="project" value="UniProtKB-KW"/>
</dbReference>
<dbReference type="AlphaFoldDB" id="A0A934X3N4"/>
<dbReference type="InterPro" id="IPR013094">
    <property type="entry name" value="AB_hydrolase_3"/>
</dbReference>
<dbReference type="InterPro" id="IPR019826">
    <property type="entry name" value="Carboxylesterase_B_AS"/>
</dbReference>
<evidence type="ECO:0000313" key="6">
    <source>
        <dbReference type="Proteomes" id="UP000726105"/>
    </source>
</evidence>
<dbReference type="PANTHER" id="PTHR48081:SF8">
    <property type="entry name" value="ALPHA_BETA HYDROLASE FOLD-3 DOMAIN-CONTAINING PROTEIN-RELATED"/>
    <property type="match status" value="1"/>
</dbReference>
<evidence type="ECO:0000259" key="2">
    <source>
        <dbReference type="Pfam" id="PF07859"/>
    </source>
</evidence>
<dbReference type="InterPro" id="IPR029058">
    <property type="entry name" value="AB_hydrolase_fold"/>
</dbReference>
<protein>
    <submittedName>
        <fullName evidence="3">Alpha/beta hydrolase</fullName>
    </submittedName>
</protein>
<dbReference type="EMBL" id="JADIXZ010000003">
    <property type="protein sequence ID" value="MBK6300162.1"/>
    <property type="molecule type" value="Genomic_DNA"/>
</dbReference>
<dbReference type="SUPFAM" id="SSF53474">
    <property type="entry name" value="alpha/beta-Hydrolases"/>
    <property type="match status" value="1"/>
</dbReference>
<dbReference type="PANTHER" id="PTHR48081">
    <property type="entry name" value="AB HYDROLASE SUPERFAMILY PROTEIN C4A8.06C"/>
    <property type="match status" value="1"/>
</dbReference>
<accession>A0A934X3N4</accession>
<dbReference type="Proteomes" id="UP000718281">
    <property type="component" value="Unassembled WGS sequence"/>
</dbReference>
<evidence type="ECO:0000313" key="3">
    <source>
        <dbReference type="EMBL" id="MBK6300162.1"/>
    </source>
</evidence>
<evidence type="ECO:0000313" key="4">
    <source>
        <dbReference type="EMBL" id="MBK7272487.1"/>
    </source>
</evidence>
<sequence length="328" mass="35397">MPLRTAIFTVVLDRFGRSSILDLDESEIATARQWAAPARWPHTWVTGGVSGRVSIREAEFTARDGVERALRIYAPLYSPGPLPIVAFFHGGGYVLGNTRMYDPLCAFLAKSVPAVVVSVDYRQAPEHRAPKAVEDSIDGLRWAYENAAAFRGDPARIAVCGDSAGGGLAALVCHAAYDEGGPAIAHQSLLYPSTDATQSFPSAAEHGGAPVLSAEKIRVFTDHYLGDSVDPADPGVSAYWRKDLHGMPPALIQTADLDPLRDEGLAYAERLADAGVPVRATNYLRTVHGFMSFPGATTIGEQARYELLSELRRHLNPTRLAHLVPVDV</sequence>
<dbReference type="EMBL" id="JADJIB010000002">
    <property type="protein sequence ID" value="MBK7272487.1"/>
    <property type="molecule type" value="Genomic_DNA"/>
</dbReference>
<comment type="caution">
    <text evidence="3">The sequence shown here is derived from an EMBL/GenBank/DDBJ whole genome shotgun (WGS) entry which is preliminary data.</text>
</comment>
<feature type="domain" description="Alpha/beta hydrolase fold-3" evidence="2">
    <location>
        <begin position="86"/>
        <end position="291"/>
    </location>
</feature>
<evidence type="ECO:0000313" key="5">
    <source>
        <dbReference type="Proteomes" id="UP000718281"/>
    </source>
</evidence>
<keyword evidence="1 3" id="KW-0378">Hydrolase</keyword>
<gene>
    <name evidence="3" type="ORF">IPF40_03610</name>
    <name evidence="4" type="ORF">IPI13_04750</name>
</gene>
<dbReference type="PROSITE" id="PS00122">
    <property type="entry name" value="CARBOXYLESTERASE_B_1"/>
    <property type="match status" value="1"/>
</dbReference>
<proteinExistence type="predicted"/>
<dbReference type="Pfam" id="PF07859">
    <property type="entry name" value="Abhydrolase_3"/>
    <property type="match status" value="1"/>
</dbReference>
<reference evidence="5 6" key="1">
    <citation type="submission" date="2020-10" db="EMBL/GenBank/DDBJ databases">
        <title>Connecting structure to function with the recovery of over 1000 high-quality activated sludge metagenome-assembled genomes encoding full-length rRNA genes using long-read sequencing.</title>
        <authorList>
            <person name="Singleton C.M."/>
            <person name="Petriglieri F."/>
            <person name="Kristensen J.M."/>
            <person name="Kirkegaard R.H."/>
            <person name="Michaelsen T.Y."/>
            <person name="Andersen M.H."/>
            <person name="Karst S.M."/>
            <person name="Dueholm M.S."/>
            <person name="Nielsen P.H."/>
            <person name="Albertsen M."/>
        </authorList>
    </citation>
    <scope>NUCLEOTIDE SEQUENCE [LARGE SCALE GENOMIC DNA]</scope>
    <source>
        <strain evidence="3">AalE_18-Q3-R2-46_BAT3C.188</strain>
        <strain evidence="4">Ega_18-Q3-R5-49_MAXAC.001</strain>
    </source>
</reference>
<dbReference type="Gene3D" id="3.40.50.1820">
    <property type="entry name" value="alpha/beta hydrolase"/>
    <property type="match status" value="1"/>
</dbReference>
<dbReference type="InterPro" id="IPR050300">
    <property type="entry name" value="GDXG_lipolytic_enzyme"/>
</dbReference>
<dbReference type="Proteomes" id="UP000726105">
    <property type="component" value="Unassembled WGS sequence"/>
</dbReference>